<organism evidence="11 12">
    <name type="scientific">Paratrimastix pyriformis</name>
    <dbReference type="NCBI Taxonomy" id="342808"/>
    <lineage>
        <taxon>Eukaryota</taxon>
        <taxon>Metamonada</taxon>
        <taxon>Preaxostyla</taxon>
        <taxon>Paratrimastigidae</taxon>
        <taxon>Paratrimastix</taxon>
    </lineage>
</organism>
<feature type="region of interest" description="Disordered" evidence="8">
    <location>
        <begin position="623"/>
        <end position="647"/>
    </location>
</feature>
<feature type="compositionally biased region" description="Low complexity" evidence="8">
    <location>
        <begin position="766"/>
        <end position="775"/>
    </location>
</feature>
<evidence type="ECO:0000259" key="10">
    <source>
        <dbReference type="PROSITE" id="PS51194"/>
    </source>
</evidence>
<dbReference type="SUPFAM" id="SSF52540">
    <property type="entry name" value="P-loop containing nucleoside triphosphate hydrolases"/>
    <property type="match status" value="2"/>
</dbReference>
<dbReference type="InterPro" id="IPR014001">
    <property type="entry name" value="Helicase_ATP-bd"/>
</dbReference>
<keyword evidence="2" id="KW-0547">Nucleotide-binding</keyword>
<dbReference type="PROSITE" id="PS51192">
    <property type="entry name" value="HELICASE_ATP_BIND_1"/>
    <property type="match status" value="1"/>
</dbReference>
<evidence type="ECO:0000256" key="4">
    <source>
        <dbReference type="ARBA" id="ARBA00022806"/>
    </source>
</evidence>
<dbReference type="InterPro" id="IPR032284">
    <property type="entry name" value="RecQ_Zn-bd"/>
</dbReference>
<name>A0ABQ8UNS1_9EUKA</name>
<dbReference type="Pfam" id="PF00270">
    <property type="entry name" value="DEAD"/>
    <property type="match status" value="1"/>
</dbReference>
<reference evidence="11" key="1">
    <citation type="journal article" date="2022" name="bioRxiv">
        <title>Genomics of Preaxostyla Flagellates Illuminates Evolutionary Transitions and the Path Towards Mitochondrial Loss.</title>
        <authorList>
            <person name="Novak L.V.F."/>
            <person name="Treitli S.C."/>
            <person name="Pyrih J."/>
            <person name="Halakuc P."/>
            <person name="Pipaliya S.V."/>
            <person name="Vacek V."/>
            <person name="Brzon O."/>
            <person name="Soukal P."/>
            <person name="Eme L."/>
            <person name="Dacks J.B."/>
            <person name="Karnkowska A."/>
            <person name="Elias M."/>
            <person name="Hampl V."/>
        </authorList>
    </citation>
    <scope>NUCLEOTIDE SEQUENCE</scope>
    <source>
        <strain evidence="11">RCP-MX</strain>
    </source>
</reference>
<feature type="compositionally biased region" description="Acidic residues" evidence="8">
    <location>
        <begin position="518"/>
        <end position="527"/>
    </location>
</feature>
<gene>
    <name evidence="11" type="ORF">PAPYR_3067</name>
</gene>
<evidence type="ECO:0000256" key="3">
    <source>
        <dbReference type="ARBA" id="ARBA00022801"/>
    </source>
</evidence>
<feature type="domain" description="Helicase ATP-binding" evidence="9">
    <location>
        <begin position="58"/>
        <end position="232"/>
    </location>
</feature>
<feature type="compositionally biased region" description="Low complexity" evidence="8">
    <location>
        <begin position="533"/>
        <end position="543"/>
    </location>
</feature>
<evidence type="ECO:0000256" key="5">
    <source>
        <dbReference type="ARBA" id="ARBA00022840"/>
    </source>
</evidence>
<comment type="similarity">
    <text evidence="1">Belongs to the helicase family. RecQ subfamily.</text>
</comment>
<comment type="catalytic activity">
    <reaction evidence="6">
        <text>Couples ATP hydrolysis with the unwinding of duplex DNA by translocating in the 3'-5' direction.</text>
        <dbReference type="EC" id="5.6.2.4"/>
    </reaction>
</comment>
<feature type="compositionally biased region" description="Pro residues" evidence="8">
    <location>
        <begin position="748"/>
        <end position="765"/>
    </location>
</feature>
<feature type="compositionally biased region" description="Acidic residues" evidence="8">
    <location>
        <begin position="674"/>
        <end position="693"/>
    </location>
</feature>
<proteinExistence type="inferred from homology"/>
<dbReference type="PROSITE" id="PS51194">
    <property type="entry name" value="HELICASE_CTER"/>
    <property type="match status" value="1"/>
</dbReference>
<keyword evidence="12" id="KW-1185">Reference proteome</keyword>
<feature type="compositionally biased region" description="Pro residues" evidence="8">
    <location>
        <begin position="1000"/>
        <end position="1014"/>
    </location>
</feature>
<dbReference type="Pfam" id="PF00271">
    <property type="entry name" value="Helicase_C"/>
    <property type="match status" value="1"/>
</dbReference>
<dbReference type="SMART" id="SM00490">
    <property type="entry name" value="HELICc"/>
    <property type="match status" value="1"/>
</dbReference>
<keyword evidence="5" id="KW-0067">ATP-binding</keyword>
<feature type="region of interest" description="Disordered" evidence="8">
    <location>
        <begin position="501"/>
        <end position="543"/>
    </location>
</feature>
<dbReference type="Gene3D" id="3.40.50.300">
    <property type="entry name" value="P-loop containing nucleotide triphosphate hydrolases"/>
    <property type="match status" value="2"/>
</dbReference>
<evidence type="ECO:0000256" key="8">
    <source>
        <dbReference type="SAM" id="MobiDB-lite"/>
    </source>
</evidence>
<feature type="compositionally biased region" description="Low complexity" evidence="8">
    <location>
        <begin position="365"/>
        <end position="381"/>
    </location>
</feature>
<feature type="compositionally biased region" description="Basic and acidic residues" evidence="8">
    <location>
        <begin position="699"/>
        <end position="727"/>
    </location>
</feature>
<feature type="region of interest" description="Disordered" evidence="8">
    <location>
        <begin position="661"/>
        <end position="1068"/>
    </location>
</feature>
<sequence length="1188" mass="126097">MPMVIPEVKALRGQFENYFKIPRGVSESASNGRFARRRADVREFSGQLAFRPPQYEVINDLLHQRDVMLVMATGGGKSLCFQLPPVFLGKLAIVVSPLLSLMSNQVKLCRAHGLRASLISSNVGQGDRRRILEEACASPPRVNMLYVTPELIDTEGFQGILRDLTTRDVLALVAIDEAHCISQWGHEFRPSYARLGCLKVLFPGVPVVALTATATHRTQSDIVATLHLRNPVIYRTTFNRPNIYYEVRYKELLAQSAAAPARPGATPTVQVAAPTPRQRTGLAGGVLQDLLAFLKAQRGATGIVYTFTRKETSELAATLQREGIPALPYHAGLPPKERERVLSRWMSGQTPVCVATIAFGMGPSSRSTAALPPTSPPSTRLLPHRSHTASTRFRCCVRPGAGIEKPDVRFVVHFTMPSSFEGLYQESGRAGRDGLPSTHLLYFGHQDAGRLRRLLLRSIARTSPRRPVVLRSLEAVVEWALECHCRRAAMLRYFGEQYPPPGGPAGGMGPAPPAPDLFGDEDEEDGDQPPRAPTAAATTTAAPGPATATAIAIAIATATATVQPLRSPIAPPSSRAAAAGSAAAVRAAAVYDLTAPTQEGLLADEESRALALWGFERPHATPCKAEEAAPRPAPAGLWDAGASDSWSASVPPVLEALDWEGEEGGEESRLAETDAGEDGGPDEAEVAEEDEPDWNPFADPHEELAEERPAHERDPPEWPHLHDDWSDHPITGGPDQPTKRPRTGISPSPSPSPSLPLPFPFPSPANPAADLLPPLRGAPPAPGADGDRDGGVACGGRGGAVAPVPHPECLDEDGRLRLYGGGTEPAPSDLPRPGVTDQHPRRPSLSPPRRQPRPRATLGPVIVLNDDDPSEEERARAHPRGGSPMRHAVGGGPDRAARPLHPAPIPGFARRLSFASSARSPASVSPSFAAAAFPGPDFGPSPATPAIGPPSRTATARNPPLDPSSHASGNLHPPQIIESPRQPGAGTTGPLPGSSSSSAPAPPMAATPLPPRPPSIGRGAPSRFLQTRLRLACPPPRPNQHPSRTPQRAGPHPHSGHPSSRAPPPQAGTCPNCGRPTYSYNADLQLRLCAPCGFIEGDDVGIPPPAAPPPHGTPRTLASTDAVLGCIKESGSRSRKRLTVGPGAGLGALVLATPALRGTQGTQNEKVSMMIAYPNFRIFFCPTSRWYS</sequence>
<feature type="region of interest" description="Disordered" evidence="8">
    <location>
        <begin position="365"/>
        <end position="386"/>
    </location>
</feature>
<dbReference type="SMART" id="SM00487">
    <property type="entry name" value="DEXDc"/>
    <property type="match status" value="1"/>
</dbReference>
<dbReference type="PANTHER" id="PTHR13710">
    <property type="entry name" value="DNA HELICASE RECQ FAMILY MEMBER"/>
    <property type="match status" value="1"/>
</dbReference>
<evidence type="ECO:0000256" key="7">
    <source>
        <dbReference type="ARBA" id="ARBA00034808"/>
    </source>
</evidence>
<dbReference type="EMBL" id="JAPMOS010000011">
    <property type="protein sequence ID" value="KAJ4460811.1"/>
    <property type="molecule type" value="Genomic_DNA"/>
</dbReference>
<dbReference type="NCBIfam" id="TIGR00614">
    <property type="entry name" value="recQ_fam"/>
    <property type="match status" value="1"/>
</dbReference>
<feature type="compositionally biased region" description="Low complexity" evidence="8">
    <location>
        <begin position="983"/>
        <end position="999"/>
    </location>
</feature>
<evidence type="ECO:0000256" key="6">
    <source>
        <dbReference type="ARBA" id="ARBA00034617"/>
    </source>
</evidence>
<keyword evidence="4 11" id="KW-0347">Helicase</keyword>
<dbReference type="Pfam" id="PF16124">
    <property type="entry name" value="RecQ_Zn_bind"/>
    <property type="match status" value="1"/>
</dbReference>
<evidence type="ECO:0000256" key="2">
    <source>
        <dbReference type="ARBA" id="ARBA00022741"/>
    </source>
</evidence>
<dbReference type="InterPro" id="IPR027417">
    <property type="entry name" value="P-loop_NTPase"/>
</dbReference>
<feature type="domain" description="Helicase C-terminal" evidence="10">
    <location>
        <begin position="286"/>
        <end position="474"/>
    </location>
</feature>
<feature type="compositionally biased region" description="Low complexity" evidence="8">
    <location>
        <begin position="907"/>
        <end position="936"/>
    </location>
</feature>
<dbReference type="InterPro" id="IPR001650">
    <property type="entry name" value="Helicase_C-like"/>
</dbReference>
<dbReference type="InterPro" id="IPR011545">
    <property type="entry name" value="DEAD/DEAH_box_helicase_dom"/>
</dbReference>
<evidence type="ECO:0000256" key="1">
    <source>
        <dbReference type="ARBA" id="ARBA00005446"/>
    </source>
</evidence>
<dbReference type="PANTHER" id="PTHR13710:SF155">
    <property type="entry name" value="ATP-DEPENDENT DNA HELICASE Q-LIKE 3"/>
    <property type="match status" value="1"/>
</dbReference>
<keyword evidence="3" id="KW-0378">Hydrolase</keyword>
<comment type="caution">
    <text evidence="11">The sequence shown here is derived from an EMBL/GenBank/DDBJ whole genome shotgun (WGS) entry which is preliminary data.</text>
</comment>
<dbReference type="GO" id="GO:0004386">
    <property type="term" value="F:helicase activity"/>
    <property type="evidence" value="ECO:0007669"/>
    <property type="project" value="UniProtKB-KW"/>
</dbReference>
<dbReference type="Proteomes" id="UP001141327">
    <property type="component" value="Unassembled WGS sequence"/>
</dbReference>
<evidence type="ECO:0000259" key="9">
    <source>
        <dbReference type="PROSITE" id="PS51192"/>
    </source>
</evidence>
<feature type="compositionally biased region" description="Low complexity" evidence="8">
    <location>
        <begin position="634"/>
        <end position="647"/>
    </location>
</feature>
<accession>A0ABQ8UNS1</accession>
<evidence type="ECO:0000313" key="12">
    <source>
        <dbReference type="Proteomes" id="UP001141327"/>
    </source>
</evidence>
<dbReference type="EC" id="5.6.2.4" evidence="7"/>
<dbReference type="CDD" id="cd17920">
    <property type="entry name" value="DEXHc_RecQ"/>
    <property type="match status" value="1"/>
</dbReference>
<dbReference type="InterPro" id="IPR004589">
    <property type="entry name" value="DNA_helicase_ATP-dep_RecQ"/>
</dbReference>
<evidence type="ECO:0000313" key="11">
    <source>
        <dbReference type="EMBL" id="KAJ4460811.1"/>
    </source>
</evidence>
<protein>
    <recommendedName>
        <fullName evidence="7">DNA 3'-5' helicase</fullName>
        <ecNumber evidence="7">5.6.2.4</ecNumber>
    </recommendedName>
</protein>